<dbReference type="Pfam" id="PF08240">
    <property type="entry name" value="ADH_N"/>
    <property type="match status" value="1"/>
</dbReference>
<evidence type="ECO:0000256" key="1">
    <source>
        <dbReference type="ARBA" id="ARBA00022857"/>
    </source>
</evidence>
<dbReference type="InterPro" id="IPR014182">
    <property type="entry name" value="ADH_Zn_typ-1"/>
</dbReference>
<dbReference type="Gene3D" id="3.40.50.720">
    <property type="entry name" value="NAD(P)-binding Rossmann-like Domain"/>
    <property type="match status" value="1"/>
</dbReference>
<organism evidence="4 5">
    <name type="scientific">Psychrobacter alimentarius</name>
    <dbReference type="NCBI Taxonomy" id="261164"/>
    <lineage>
        <taxon>Bacteria</taxon>
        <taxon>Pseudomonadati</taxon>
        <taxon>Pseudomonadota</taxon>
        <taxon>Gammaproteobacteria</taxon>
        <taxon>Moraxellales</taxon>
        <taxon>Moraxellaceae</taxon>
        <taxon>Psychrobacter</taxon>
    </lineage>
</organism>
<dbReference type="InterPro" id="IPR013154">
    <property type="entry name" value="ADH-like_N"/>
</dbReference>
<dbReference type="InterPro" id="IPR011032">
    <property type="entry name" value="GroES-like_sf"/>
</dbReference>
<keyword evidence="1" id="KW-0521">NADP</keyword>
<keyword evidence="2" id="KW-0479">Metal-binding</keyword>
<evidence type="ECO:0000259" key="3">
    <source>
        <dbReference type="SMART" id="SM00829"/>
    </source>
</evidence>
<dbReference type="InterPro" id="IPR020843">
    <property type="entry name" value="ER"/>
</dbReference>
<proteinExistence type="inferred from homology"/>
<dbReference type="NCBIfam" id="TIGR02817">
    <property type="entry name" value="adh_fam_1"/>
    <property type="match status" value="1"/>
</dbReference>
<dbReference type="SMART" id="SM00829">
    <property type="entry name" value="PKS_ER"/>
    <property type="match status" value="1"/>
</dbReference>
<protein>
    <recommendedName>
        <fullName evidence="2">Zinc-type alcohol dehydrogenase-like protein</fullName>
    </recommendedName>
</protein>
<evidence type="ECO:0000313" key="4">
    <source>
        <dbReference type="EMBL" id="AMT96876.1"/>
    </source>
</evidence>
<dbReference type="InterPro" id="IPR051603">
    <property type="entry name" value="Zinc-ADH_QOR/CCCR"/>
</dbReference>
<dbReference type="EMBL" id="CP014945">
    <property type="protein sequence ID" value="AMT96876.1"/>
    <property type="molecule type" value="Genomic_DNA"/>
</dbReference>
<dbReference type="Pfam" id="PF13602">
    <property type="entry name" value="ADH_zinc_N_2"/>
    <property type="match status" value="1"/>
</dbReference>
<keyword evidence="5" id="KW-1185">Reference proteome</keyword>
<name>A0ABN4N3G4_9GAMM</name>
<dbReference type="Gene3D" id="3.90.180.10">
    <property type="entry name" value="Medium-chain alcohol dehydrogenases, catalytic domain"/>
    <property type="match status" value="1"/>
</dbReference>
<dbReference type="InterPro" id="IPR036291">
    <property type="entry name" value="NAD(P)-bd_dom_sf"/>
</dbReference>
<dbReference type="SUPFAM" id="SSF51735">
    <property type="entry name" value="NAD(P)-binding Rossmann-fold domains"/>
    <property type="match status" value="1"/>
</dbReference>
<sequence length="354" mass="38900">MQNQTIKAIGYKDNFAIDNEQALQDITLDKPTATGHDILVEVKAISVNPVDYKIRQSRPAPEGEYAVIGWDAAGIVTAVGDEVSLFSVGDKVYYAGDLTRSGSNAEYQLVDERIVGHMPSSLSFAEAAALPLTTITAWEMLFERLQVPVTNSSTDKNGSDERDNDVSVLVIGAAGGVGSILTQLLKTRTSATVIGTASRDESVQWLKDLGADHVINHRNPLFDELQKTGITEVDYVVSLNNTDEHYEEIIKCLKPQGKLGLIDDPESLDAKALKTKCLSLHWEFMFTRSMFHTPDMLEQHRLLTDVANMIDAGEIKTTVAYHLGTITAEHVRSAHQMLENQQAHGKIVLEGWPA</sequence>
<evidence type="ECO:0000256" key="2">
    <source>
        <dbReference type="RuleBase" id="RU364000"/>
    </source>
</evidence>
<dbReference type="SUPFAM" id="SSF50129">
    <property type="entry name" value="GroES-like"/>
    <property type="match status" value="1"/>
</dbReference>
<keyword evidence="2" id="KW-0560">Oxidoreductase</keyword>
<feature type="domain" description="Enoyl reductase (ER)" evidence="3">
    <location>
        <begin position="21"/>
        <end position="349"/>
    </location>
</feature>
<dbReference type="PANTHER" id="PTHR44154:SF1">
    <property type="entry name" value="QUINONE OXIDOREDUCTASE"/>
    <property type="match status" value="1"/>
</dbReference>
<gene>
    <name evidence="4" type="ORF">A3K91_1270</name>
</gene>
<accession>A0ABN4N3G4</accession>
<dbReference type="Proteomes" id="UP000076104">
    <property type="component" value="Chromosome"/>
</dbReference>
<dbReference type="CDD" id="cd08252">
    <property type="entry name" value="AL_MDR"/>
    <property type="match status" value="1"/>
</dbReference>
<reference evidence="4 5" key="1">
    <citation type="submission" date="2016-03" db="EMBL/GenBank/DDBJ databases">
        <title>Genome sequencing of Psychrobacter alimentarius PAMC 27889.</title>
        <authorList>
            <person name="Lee J."/>
            <person name="Kim O.-S."/>
        </authorList>
    </citation>
    <scope>NUCLEOTIDE SEQUENCE [LARGE SCALE GENOMIC DNA]</scope>
    <source>
        <strain evidence="4 5">PAMC 27889</strain>
    </source>
</reference>
<evidence type="ECO:0000313" key="5">
    <source>
        <dbReference type="Proteomes" id="UP000076104"/>
    </source>
</evidence>
<dbReference type="PANTHER" id="PTHR44154">
    <property type="entry name" value="QUINONE OXIDOREDUCTASE"/>
    <property type="match status" value="1"/>
</dbReference>
<keyword evidence="2" id="KW-0862">Zinc</keyword>
<comment type="similarity">
    <text evidence="2">Belongs to the zinc-containing alcohol dehydrogenase family. Quinone oxidoreductase subfamily.</text>
</comment>